<evidence type="ECO:0000313" key="3">
    <source>
        <dbReference type="Proteomes" id="UP000730161"/>
    </source>
</evidence>
<accession>A0A8J7W9N5</accession>
<dbReference type="Proteomes" id="UP000730161">
    <property type="component" value="Unassembled WGS sequence"/>
</dbReference>
<proteinExistence type="predicted"/>
<reference evidence="2" key="1">
    <citation type="submission" date="2014-12" db="EMBL/GenBank/DDBJ databases">
        <authorList>
            <person name="Huang H.-H."/>
            <person name="Chen S.-C."/>
            <person name="Lai M.-C."/>
        </authorList>
    </citation>
    <scope>NUCLEOTIDE SEQUENCE</scope>
    <source>
        <strain evidence="2">K1F9705b</strain>
    </source>
</reference>
<comment type="caution">
    <text evidence="2">The sequence shown here is derived from an EMBL/GenBank/DDBJ whole genome shotgun (WGS) entry which is preliminary data.</text>
</comment>
<dbReference type="RefSeq" id="WP_211530617.1">
    <property type="nucleotide sequence ID" value="NZ_JWHL01000006.1"/>
</dbReference>
<name>A0A8J7W9N5_9EURY</name>
<protein>
    <submittedName>
        <fullName evidence="2">Uncharacterized protein</fullName>
    </submittedName>
</protein>
<evidence type="ECO:0000313" key="2">
    <source>
        <dbReference type="EMBL" id="MBR1368957.1"/>
    </source>
</evidence>
<dbReference type="EMBL" id="JWHL01000006">
    <property type="protein sequence ID" value="MBR1368957.1"/>
    <property type="molecule type" value="Genomic_DNA"/>
</dbReference>
<sequence length="388" mass="41576">MMRGIISCAILILLIPSAAGFVVLDSDGIPDGYLILGDEKTVLVNLGFPGLELLSFPSGDILELQTDLTNPEWTVILRRGGGESTLRQSVRSRERISGWELSYPAAEDVTLSISLRGTVPGNGSDAPLSIIRVRQLDGSYQLREDNEYSVSQIVSPSGIIPSGGIPDPVIIAPPPPDLSAFTISPRYTTPAGEVTPGETVTLRTRLSFDRLRSTSFPGTDTLRLRSALIDPAWEVTLIRNGAEMPSSTRRSPYYTIPGFELSYPQRENVGLRVAVTGGVPPDAGFPLLEISQCGPDGYAREGAIFIHPASIADLLEEPEEIPVIPPSPTPVPTTDTTPAHTPDPLPAPDDTGGIYPDLISFEKIGALIDSFIEFIVPHIHRIISGIGG</sequence>
<evidence type="ECO:0000256" key="1">
    <source>
        <dbReference type="SAM" id="MobiDB-lite"/>
    </source>
</evidence>
<gene>
    <name evidence="2" type="ORF">RJ53_05340</name>
</gene>
<dbReference type="AlphaFoldDB" id="A0A8J7W9N5"/>
<organism evidence="2 3">
    <name type="scientific">Methanocalculus chunghsingensis</name>
    <dbReference type="NCBI Taxonomy" id="156457"/>
    <lineage>
        <taxon>Archaea</taxon>
        <taxon>Methanobacteriati</taxon>
        <taxon>Methanobacteriota</taxon>
        <taxon>Stenosarchaea group</taxon>
        <taxon>Methanomicrobia</taxon>
        <taxon>Methanomicrobiales</taxon>
        <taxon>Methanocalculaceae</taxon>
        <taxon>Methanocalculus</taxon>
    </lineage>
</organism>
<keyword evidence="3" id="KW-1185">Reference proteome</keyword>
<feature type="region of interest" description="Disordered" evidence="1">
    <location>
        <begin position="325"/>
        <end position="347"/>
    </location>
</feature>